<sequence>MTYPTIKYSDDSEITTTGVYLLLKGLRFYEFYEELDKELRNSTDSEPKCVHCESNIASEPSTGKELIYLCKKVCNIIINVNGILDKCKNNTDDKPCQYMSYWLYNNVMSISNNLSLIRSLYHILRIFCNSRKPNFNNCILKNFNMDRNAFENKHILYEFLESYDDMKNKIDSHNELYTPLYCKHVKENFNFYNLIKDNCTNDTCEYSNDLRNFKKKFSNSDVLEFIYDKCDYIKTSCEQGSNEEGDVPCLREKGNSFLNLIFGNDTEDIIKVLLNVTIIFVPILAFFVILFKFTPFGKNLNKFKQDRKKSGHKKKEENIQDYMKNYAAYLDSEMKNRVHLGYHAT</sequence>
<dbReference type="VEuPathDB" id="PlasmoDB:PVW1_050006300"/>
<organism evidence="2 3">
    <name type="scientific">Plasmodium vivax</name>
    <name type="common">malaria parasite P. vivax</name>
    <dbReference type="NCBI Taxonomy" id="5855"/>
    <lineage>
        <taxon>Eukaryota</taxon>
        <taxon>Sar</taxon>
        <taxon>Alveolata</taxon>
        <taxon>Apicomplexa</taxon>
        <taxon>Aconoidasida</taxon>
        <taxon>Haemosporida</taxon>
        <taxon>Plasmodiidae</taxon>
        <taxon>Plasmodium</taxon>
        <taxon>Plasmodium (Plasmodium)</taxon>
    </lineage>
</organism>
<dbReference type="Proteomes" id="UP000305196">
    <property type="component" value="Unassembled WGS sequence"/>
</dbReference>
<feature type="transmembrane region" description="Helical" evidence="1">
    <location>
        <begin position="272"/>
        <end position="294"/>
    </location>
</feature>
<evidence type="ECO:0000313" key="2">
    <source>
        <dbReference type="EMBL" id="SCA60695.1"/>
    </source>
</evidence>
<proteinExistence type="predicted"/>
<dbReference type="VEuPathDB" id="PlasmoDB:PVX_173270"/>
<reference evidence="2 3" key="1">
    <citation type="submission" date="2016-07" db="EMBL/GenBank/DDBJ databases">
        <authorList>
            <consortium name="Pathogen Informatics"/>
        </authorList>
    </citation>
    <scope>NUCLEOTIDE SEQUENCE [LARGE SCALE GENOMIC DNA]</scope>
</reference>
<evidence type="ECO:0000256" key="1">
    <source>
        <dbReference type="SAM" id="Phobius"/>
    </source>
</evidence>
<dbReference type="EMBL" id="FLYI01000443">
    <property type="protein sequence ID" value="SCA60695.1"/>
    <property type="molecule type" value="Genomic_DNA"/>
</dbReference>
<dbReference type="Pfam" id="PF05795">
    <property type="entry name" value="Plasmodium_Vir"/>
    <property type="match status" value="2"/>
</dbReference>
<dbReference type="VEuPathDB" id="PlasmoDB:PVPAM_120078300"/>
<dbReference type="AlphaFoldDB" id="A0A1G4EAQ5"/>
<keyword evidence="1" id="KW-0472">Membrane</keyword>
<name>A0A1G4EAQ5_PLAVI</name>
<protein>
    <submittedName>
        <fullName evidence="2">VIR protein</fullName>
    </submittedName>
</protein>
<dbReference type="InterPro" id="IPR008780">
    <property type="entry name" value="Plasmodium_Vir"/>
</dbReference>
<gene>
    <name evidence="2" type="ORF">PVC01_000102400</name>
</gene>
<keyword evidence="1" id="KW-1133">Transmembrane helix</keyword>
<keyword evidence="1" id="KW-0812">Transmembrane</keyword>
<accession>A0A1G4EAQ5</accession>
<dbReference type="VEuPathDB" id="PlasmoDB:PVP01_0006080"/>
<evidence type="ECO:0000313" key="3">
    <source>
        <dbReference type="Proteomes" id="UP000305196"/>
    </source>
</evidence>